<keyword evidence="3" id="KW-1185">Reference proteome</keyword>
<dbReference type="Proteomes" id="UP000009168">
    <property type="component" value="Unassembled WGS sequence"/>
</dbReference>
<dbReference type="InParanoid" id="I7LW99"/>
<dbReference type="RefSeq" id="XP_001021470.1">
    <property type="nucleotide sequence ID" value="XM_001021470.1"/>
</dbReference>
<name>I7LW99_TETTS</name>
<keyword evidence="1 2" id="KW-0812">Transmembrane</keyword>
<feature type="transmembrane region" description="Helical" evidence="1">
    <location>
        <begin position="406"/>
        <end position="423"/>
    </location>
</feature>
<dbReference type="EMBL" id="GG662605">
    <property type="protein sequence ID" value="EAS01225.1"/>
    <property type="molecule type" value="Genomic_DNA"/>
</dbReference>
<gene>
    <name evidence="2" type="ORF">TTHERM_00318880</name>
</gene>
<sequence>MDNSKNTGFSMDFKWTIPIHFTIPATIVAIGTFSALFSKKCYFIHSLGCLRQNLKNSVNLKQLSSLQKKDKSLVYVSGQVQQNSACTAVTDPMFGVSSKINSLGLYRKLEIKKQINDRQYEWLNINTCDIIPNEISKLSSCVITNSDIKVENLTLAQPLLIELAEKNSTQIDINASNIDEYFEEIYKQFLAFKNKQYSQENLANKNTNYENHPFTYGIQNYKDIFYENNYIYIRGMDKKDFIRISFYDIQNIANVSLIAFKDNNTLTQFKIQELLTDKNYVKVMNHEGQYVYKNISLISFIEKGIIEHKEMIQKIFFRTSQNSISIALLYAFAIYIFYQLLCEQIGPVLDYENWSEEGINKLVKKSVNIENNVIQVSQLTHFTTKYVLLSSLLHIPSVYLYSKGSSYYLLFGLPLISFWLMALNRKIVYQKKVDEEISILQKYQEKFNQSQQNQLVAGNNIFDQIEFTKK</sequence>
<evidence type="ECO:0000313" key="3">
    <source>
        <dbReference type="Proteomes" id="UP000009168"/>
    </source>
</evidence>
<protein>
    <submittedName>
        <fullName evidence="2">Transmembrane protein, putative</fullName>
    </submittedName>
</protein>
<organism evidence="2 3">
    <name type="scientific">Tetrahymena thermophila (strain SB210)</name>
    <dbReference type="NCBI Taxonomy" id="312017"/>
    <lineage>
        <taxon>Eukaryota</taxon>
        <taxon>Sar</taxon>
        <taxon>Alveolata</taxon>
        <taxon>Ciliophora</taxon>
        <taxon>Intramacronucleata</taxon>
        <taxon>Oligohymenophorea</taxon>
        <taxon>Hymenostomatida</taxon>
        <taxon>Tetrahymenina</taxon>
        <taxon>Tetrahymenidae</taxon>
        <taxon>Tetrahymena</taxon>
    </lineage>
</organism>
<keyword evidence="1" id="KW-1133">Transmembrane helix</keyword>
<dbReference type="HOGENOM" id="CLU_582046_0_0_1"/>
<accession>I7LW99</accession>
<dbReference type="KEGG" id="tet:TTHERM_00318880"/>
<feature type="transmembrane region" description="Helical" evidence="1">
    <location>
        <begin position="323"/>
        <end position="341"/>
    </location>
</feature>
<proteinExistence type="predicted"/>
<evidence type="ECO:0000256" key="1">
    <source>
        <dbReference type="SAM" id="Phobius"/>
    </source>
</evidence>
<dbReference type="AlphaFoldDB" id="I7LW99"/>
<evidence type="ECO:0000313" key="2">
    <source>
        <dbReference type="EMBL" id="EAS01225.1"/>
    </source>
</evidence>
<dbReference type="GeneID" id="7823795"/>
<feature type="transmembrane region" description="Helical" evidence="1">
    <location>
        <begin position="15"/>
        <end position="37"/>
    </location>
</feature>
<keyword evidence="1" id="KW-0472">Membrane</keyword>
<reference evidence="3" key="1">
    <citation type="journal article" date="2006" name="PLoS Biol.">
        <title>Macronuclear genome sequence of the ciliate Tetrahymena thermophila, a model eukaryote.</title>
        <authorList>
            <person name="Eisen J.A."/>
            <person name="Coyne R.S."/>
            <person name="Wu M."/>
            <person name="Wu D."/>
            <person name="Thiagarajan M."/>
            <person name="Wortman J.R."/>
            <person name="Badger J.H."/>
            <person name="Ren Q."/>
            <person name="Amedeo P."/>
            <person name="Jones K.M."/>
            <person name="Tallon L.J."/>
            <person name="Delcher A.L."/>
            <person name="Salzberg S.L."/>
            <person name="Silva J.C."/>
            <person name="Haas B.J."/>
            <person name="Majoros W.H."/>
            <person name="Farzad M."/>
            <person name="Carlton J.M."/>
            <person name="Smith R.K. Jr."/>
            <person name="Garg J."/>
            <person name="Pearlman R.E."/>
            <person name="Karrer K.M."/>
            <person name="Sun L."/>
            <person name="Manning G."/>
            <person name="Elde N.C."/>
            <person name="Turkewitz A.P."/>
            <person name="Asai D.J."/>
            <person name="Wilkes D.E."/>
            <person name="Wang Y."/>
            <person name="Cai H."/>
            <person name="Collins K."/>
            <person name="Stewart B.A."/>
            <person name="Lee S.R."/>
            <person name="Wilamowska K."/>
            <person name="Weinberg Z."/>
            <person name="Ruzzo W.L."/>
            <person name="Wloga D."/>
            <person name="Gaertig J."/>
            <person name="Frankel J."/>
            <person name="Tsao C.-C."/>
            <person name="Gorovsky M.A."/>
            <person name="Keeling P.J."/>
            <person name="Waller R.F."/>
            <person name="Patron N.J."/>
            <person name="Cherry J.M."/>
            <person name="Stover N.A."/>
            <person name="Krieger C.J."/>
            <person name="del Toro C."/>
            <person name="Ryder H.F."/>
            <person name="Williamson S.C."/>
            <person name="Barbeau R.A."/>
            <person name="Hamilton E.P."/>
            <person name="Orias E."/>
        </authorList>
    </citation>
    <scope>NUCLEOTIDE SEQUENCE [LARGE SCALE GENOMIC DNA]</scope>
    <source>
        <strain evidence="3">SB210</strain>
    </source>
</reference>